<sequence>MSMRHRLSELPKRPSFWIAVDSSLTAATNSALLIAGSRLLGPSSLVPLAMLQLFASSAILVQRATLLAPALAARRELGVPASMPGRWAWVSIPAFAAPVIATCPFVMGASENWLTVALITTFFVISSLGMDFVRYFYISRDSPQFSVVMDGFFIFTLAPTSILIAFQPSWIAFAIGWSTSASIAAAGTALILRRKTPSFARQVPLRGTIKLGRWSGLDNLMSVIANLVPMAIATLTLTTPLAAIYRVLQTALGPLNIVNTSLIASFSLGSWRLSSIEGIENLRGQVRRGVRVLLLATVIYVGIAFAAIMFLAELPWSSSARVVAILSIAALFGAWTSPIAAASSALGYQIIGVYIRIAVVAFSLSVSWAVAIGLPVPLDDPIGAVAIASSALGLIGWGFGYIIALRREKRLLG</sequence>
<comment type="caution">
    <text evidence="2">The sequence shown here is derived from an EMBL/GenBank/DDBJ whole genome shotgun (WGS) entry which is preliminary data.</text>
</comment>
<gene>
    <name evidence="2" type="ORF">QE412_003054</name>
</gene>
<dbReference type="EMBL" id="JAUTBF010000001">
    <property type="protein sequence ID" value="MDQ1124481.1"/>
    <property type="molecule type" value="Genomic_DNA"/>
</dbReference>
<feature type="transmembrane region" description="Helical" evidence="1">
    <location>
        <begin position="145"/>
        <end position="164"/>
    </location>
</feature>
<evidence type="ECO:0000313" key="3">
    <source>
        <dbReference type="Proteomes" id="UP001226691"/>
    </source>
</evidence>
<keyword evidence="3" id="KW-1185">Reference proteome</keyword>
<evidence type="ECO:0000313" key="2">
    <source>
        <dbReference type="EMBL" id="MDQ1124481.1"/>
    </source>
</evidence>
<reference evidence="2 3" key="1">
    <citation type="submission" date="2023-07" db="EMBL/GenBank/DDBJ databases">
        <title>Functional and genomic diversity of the sorghum phyllosphere microbiome.</title>
        <authorList>
            <person name="Shade A."/>
        </authorList>
    </citation>
    <scope>NUCLEOTIDE SEQUENCE [LARGE SCALE GENOMIC DNA]</scope>
    <source>
        <strain evidence="2 3">SORGH_AS_1207</strain>
    </source>
</reference>
<keyword evidence="1" id="KW-0812">Transmembrane</keyword>
<dbReference type="Proteomes" id="UP001226691">
    <property type="component" value="Unassembled WGS sequence"/>
</dbReference>
<feature type="transmembrane region" description="Helical" evidence="1">
    <location>
        <begin position="318"/>
        <end position="341"/>
    </location>
</feature>
<organism evidence="2 3">
    <name type="scientific">Microbacterium trichothecenolyticum</name>
    <name type="common">Aureobacterium trichothecenolyticum</name>
    <dbReference type="NCBI Taxonomy" id="69370"/>
    <lineage>
        <taxon>Bacteria</taxon>
        <taxon>Bacillati</taxon>
        <taxon>Actinomycetota</taxon>
        <taxon>Actinomycetes</taxon>
        <taxon>Micrococcales</taxon>
        <taxon>Microbacteriaceae</taxon>
        <taxon>Microbacterium</taxon>
    </lineage>
</organism>
<feature type="transmembrane region" description="Helical" evidence="1">
    <location>
        <begin position="292"/>
        <end position="312"/>
    </location>
</feature>
<evidence type="ECO:0008006" key="4">
    <source>
        <dbReference type="Google" id="ProtNLM"/>
    </source>
</evidence>
<feature type="transmembrane region" description="Helical" evidence="1">
    <location>
        <begin position="45"/>
        <end position="66"/>
    </location>
</feature>
<evidence type="ECO:0000256" key="1">
    <source>
        <dbReference type="SAM" id="Phobius"/>
    </source>
</evidence>
<feature type="transmembrane region" description="Helical" evidence="1">
    <location>
        <begin position="113"/>
        <end position="133"/>
    </location>
</feature>
<keyword evidence="1" id="KW-1133">Transmembrane helix</keyword>
<feature type="transmembrane region" description="Helical" evidence="1">
    <location>
        <begin position="87"/>
        <end position="107"/>
    </location>
</feature>
<protein>
    <recommendedName>
        <fullName evidence="4">O-antigen/teichoic acid export membrane protein</fullName>
    </recommendedName>
</protein>
<feature type="transmembrane region" description="Helical" evidence="1">
    <location>
        <begin position="251"/>
        <end position="271"/>
    </location>
</feature>
<feature type="transmembrane region" description="Helical" evidence="1">
    <location>
        <begin position="353"/>
        <end position="376"/>
    </location>
</feature>
<feature type="transmembrane region" description="Helical" evidence="1">
    <location>
        <begin position="382"/>
        <end position="404"/>
    </location>
</feature>
<accession>A0ABU0TXV5</accession>
<feature type="transmembrane region" description="Helical" evidence="1">
    <location>
        <begin position="170"/>
        <end position="192"/>
    </location>
</feature>
<feature type="transmembrane region" description="Helical" evidence="1">
    <location>
        <begin position="16"/>
        <end position="39"/>
    </location>
</feature>
<keyword evidence="1" id="KW-0472">Membrane</keyword>
<proteinExistence type="predicted"/>
<feature type="transmembrane region" description="Helical" evidence="1">
    <location>
        <begin position="223"/>
        <end position="245"/>
    </location>
</feature>
<name>A0ABU0TXV5_MICTR</name>